<dbReference type="PANTHER" id="PTHR30295:SF1">
    <property type="entry name" value="DNA PROTECTION DURING STARVATION PROTEIN"/>
    <property type="match status" value="1"/>
</dbReference>
<dbReference type="Gene3D" id="1.20.1260.10">
    <property type="match status" value="1"/>
</dbReference>
<evidence type="ECO:0000256" key="3">
    <source>
        <dbReference type="PIRSR" id="PIRSR018063-50"/>
    </source>
</evidence>
<dbReference type="SUPFAM" id="SSF47240">
    <property type="entry name" value="Ferritin-like"/>
    <property type="match status" value="1"/>
</dbReference>
<comment type="caution">
    <text evidence="5">The sequence shown here is derived from an EMBL/GenBank/DDBJ whole genome shotgun (WGS) entry which is preliminary data.</text>
</comment>
<sequence>MGMKGREIVERAGVHVEELIQLLNKAYSDEWLAYYQYWVGAQVATGPMAADLIPELEEHAQEELDHAKKLAKRILELGGTPVLSPEGWYEESTCGYLVPENPDAVKLLKQNLQGERCAIEVYNKILNFVKGKDMITGNMIRKILEEEVEHEQDLENLGFDFLGESFPSCSCGCR</sequence>
<accession>A0A928HEI0</accession>
<feature type="domain" description="Ferritin-like diiron" evidence="4">
    <location>
        <begin position="13"/>
        <end position="165"/>
    </location>
</feature>
<dbReference type="InterPro" id="IPR033921">
    <property type="entry name" value="DPSL_diiron-bd_dom"/>
</dbReference>
<keyword evidence="3" id="KW-0479">Metal-binding</keyword>
<dbReference type="InterPro" id="IPR009078">
    <property type="entry name" value="Ferritin-like_SF"/>
</dbReference>
<evidence type="ECO:0000313" key="6">
    <source>
        <dbReference type="Proteomes" id="UP000725649"/>
    </source>
</evidence>
<feature type="binding site" evidence="3">
    <location>
        <position position="147"/>
    </location>
    <ligand>
        <name>Fe cation</name>
        <dbReference type="ChEBI" id="CHEBI:24875"/>
    </ligand>
</feature>
<dbReference type="InterPro" id="IPR008331">
    <property type="entry name" value="Ferritin_DPS_dom"/>
</dbReference>
<dbReference type="GO" id="GO:0020037">
    <property type="term" value="F:heme binding"/>
    <property type="evidence" value="ECO:0007669"/>
    <property type="project" value="TreeGrafter"/>
</dbReference>
<dbReference type="AlphaFoldDB" id="A0A928HEI0"/>
<dbReference type="InterPro" id="IPR009040">
    <property type="entry name" value="Ferritin-like_diiron"/>
</dbReference>
<evidence type="ECO:0000256" key="1">
    <source>
        <dbReference type="ARBA" id="ARBA00022434"/>
    </source>
</evidence>
<feature type="binding site" evidence="3">
    <location>
        <position position="30"/>
    </location>
    <ligand>
        <name>Fe cation</name>
        <dbReference type="ChEBI" id="CHEBI:24875"/>
    </ligand>
</feature>
<feature type="binding site" evidence="3">
    <location>
        <position position="115"/>
    </location>
    <ligand>
        <name>Fe cation</name>
        <dbReference type="ChEBI" id="CHEBI:24875"/>
    </ligand>
</feature>
<feature type="binding site" evidence="3">
    <location>
        <position position="66"/>
    </location>
    <ligand>
        <name>Fe cation</name>
        <dbReference type="ChEBI" id="CHEBI:24875"/>
    </ligand>
</feature>
<name>A0A928HEI0_9BACT</name>
<dbReference type="GO" id="GO:0006879">
    <property type="term" value="P:intracellular iron ion homeostasis"/>
    <property type="evidence" value="ECO:0007669"/>
    <property type="project" value="UniProtKB-KW"/>
</dbReference>
<evidence type="ECO:0000256" key="2">
    <source>
        <dbReference type="ARBA" id="ARBA00023004"/>
    </source>
</evidence>
<proteinExistence type="predicted"/>
<feature type="binding site" evidence="3">
    <location>
        <position position="150"/>
    </location>
    <ligand>
        <name>Fe cation</name>
        <dbReference type="ChEBI" id="CHEBI:24875"/>
    </ligand>
</feature>
<organism evidence="5 6">
    <name type="scientific">Candidatus Avelusimicrobium gallicola</name>
    <dbReference type="NCBI Taxonomy" id="2562704"/>
    <lineage>
        <taxon>Bacteria</taxon>
        <taxon>Pseudomonadati</taxon>
        <taxon>Elusimicrobiota</taxon>
        <taxon>Elusimicrobia</taxon>
        <taxon>Elusimicrobiales</taxon>
        <taxon>Elusimicrobiaceae</taxon>
        <taxon>Candidatus Avelusimicrobium</taxon>
    </lineage>
</organism>
<keyword evidence="2 3" id="KW-0408">Iron</keyword>
<dbReference type="PANTHER" id="PTHR30295">
    <property type="entry name" value="BACTERIOFERRITIN"/>
    <property type="match status" value="1"/>
</dbReference>
<dbReference type="Proteomes" id="UP000725649">
    <property type="component" value="Unassembled WGS sequence"/>
</dbReference>
<dbReference type="CDD" id="cd01052">
    <property type="entry name" value="DPSL"/>
    <property type="match status" value="1"/>
</dbReference>
<dbReference type="InterPro" id="IPR014490">
    <property type="entry name" value="Dps-like"/>
</dbReference>
<reference evidence="5" key="1">
    <citation type="submission" date="2019-04" db="EMBL/GenBank/DDBJ databases">
        <title>Evolution of Biomass-Degrading Anaerobic Consortia Revealed by Metagenomics.</title>
        <authorList>
            <person name="Peng X."/>
        </authorList>
    </citation>
    <scope>NUCLEOTIDE SEQUENCE</scope>
    <source>
        <strain evidence="5">SIG66</strain>
    </source>
</reference>
<dbReference type="PROSITE" id="PS50905">
    <property type="entry name" value="FERRITIN_LIKE"/>
    <property type="match status" value="1"/>
</dbReference>
<dbReference type="EMBL" id="SUVG01000001">
    <property type="protein sequence ID" value="MBE6420703.1"/>
    <property type="molecule type" value="Genomic_DNA"/>
</dbReference>
<dbReference type="GO" id="GO:0005829">
    <property type="term" value="C:cytosol"/>
    <property type="evidence" value="ECO:0007669"/>
    <property type="project" value="TreeGrafter"/>
</dbReference>
<evidence type="ECO:0000313" key="5">
    <source>
        <dbReference type="EMBL" id="MBE6420703.1"/>
    </source>
</evidence>
<gene>
    <name evidence="5" type="ORF">E7027_00935</name>
</gene>
<dbReference type="GO" id="GO:0004322">
    <property type="term" value="F:ferroxidase activity"/>
    <property type="evidence" value="ECO:0007669"/>
    <property type="project" value="TreeGrafter"/>
</dbReference>
<protein>
    <submittedName>
        <fullName evidence="5">Ferritin</fullName>
    </submittedName>
</protein>
<dbReference type="GO" id="GO:0008199">
    <property type="term" value="F:ferric iron binding"/>
    <property type="evidence" value="ECO:0007669"/>
    <property type="project" value="InterPro"/>
</dbReference>
<dbReference type="PIRSF" id="PIRSF018063">
    <property type="entry name" value="Ferrtn_UCP018063"/>
    <property type="match status" value="1"/>
</dbReference>
<keyword evidence="1" id="KW-0409">Iron storage</keyword>
<dbReference type="Pfam" id="PF00210">
    <property type="entry name" value="Ferritin"/>
    <property type="match status" value="1"/>
</dbReference>
<dbReference type="InterPro" id="IPR012347">
    <property type="entry name" value="Ferritin-like"/>
</dbReference>
<evidence type="ECO:0000259" key="4">
    <source>
        <dbReference type="PROSITE" id="PS50905"/>
    </source>
</evidence>